<reference evidence="3 4" key="1">
    <citation type="submission" date="2019-02" db="EMBL/GenBank/DDBJ databases">
        <title>Deep-cultivation of Planctomycetes and their phenomic and genomic characterization uncovers novel biology.</title>
        <authorList>
            <person name="Wiegand S."/>
            <person name="Jogler M."/>
            <person name="Boedeker C."/>
            <person name="Pinto D."/>
            <person name="Vollmers J."/>
            <person name="Rivas-Marin E."/>
            <person name="Kohn T."/>
            <person name="Peeters S.H."/>
            <person name="Heuer A."/>
            <person name="Rast P."/>
            <person name="Oberbeckmann S."/>
            <person name="Bunk B."/>
            <person name="Jeske O."/>
            <person name="Meyerdierks A."/>
            <person name="Storesund J.E."/>
            <person name="Kallscheuer N."/>
            <person name="Luecker S."/>
            <person name="Lage O.M."/>
            <person name="Pohl T."/>
            <person name="Merkel B.J."/>
            <person name="Hornburger P."/>
            <person name="Mueller R.-W."/>
            <person name="Bruemmer F."/>
            <person name="Labrenz M."/>
            <person name="Spormann A.M."/>
            <person name="Op Den Camp H."/>
            <person name="Overmann J."/>
            <person name="Amann R."/>
            <person name="Jetten M.S.M."/>
            <person name="Mascher T."/>
            <person name="Medema M.H."/>
            <person name="Devos D.P."/>
            <person name="Kaster A.-K."/>
            <person name="Ovreas L."/>
            <person name="Rohde M."/>
            <person name="Galperin M.Y."/>
            <person name="Jogler C."/>
        </authorList>
    </citation>
    <scope>NUCLEOTIDE SEQUENCE [LARGE SCALE GENOMIC DNA]</scope>
    <source>
        <strain evidence="3 4">Poly59</strain>
    </source>
</reference>
<keyword evidence="4" id="KW-1185">Reference proteome</keyword>
<evidence type="ECO:0008006" key="5">
    <source>
        <dbReference type="Google" id="ProtNLM"/>
    </source>
</evidence>
<dbReference type="Proteomes" id="UP000317977">
    <property type="component" value="Unassembled WGS sequence"/>
</dbReference>
<organism evidence="3 4">
    <name type="scientific">Rubripirellula reticaptiva</name>
    <dbReference type="NCBI Taxonomy" id="2528013"/>
    <lineage>
        <taxon>Bacteria</taxon>
        <taxon>Pseudomonadati</taxon>
        <taxon>Planctomycetota</taxon>
        <taxon>Planctomycetia</taxon>
        <taxon>Pirellulales</taxon>
        <taxon>Pirellulaceae</taxon>
        <taxon>Rubripirellula</taxon>
    </lineage>
</organism>
<feature type="transmembrane region" description="Helical" evidence="2">
    <location>
        <begin position="23"/>
        <end position="46"/>
    </location>
</feature>
<evidence type="ECO:0000256" key="2">
    <source>
        <dbReference type="SAM" id="Phobius"/>
    </source>
</evidence>
<comment type="caution">
    <text evidence="3">The sequence shown here is derived from an EMBL/GenBank/DDBJ whole genome shotgun (WGS) entry which is preliminary data.</text>
</comment>
<dbReference type="InterPro" id="IPR011990">
    <property type="entry name" value="TPR-like_helical_dom_sf"/>
</dbReference>
<dbReference type="SUPFAM" id="SSF48452">
    <property type="entry name" value="TPR-like"/>
    <property type="match status" value="1"/>
</dbReference>
<feature type="compositionally biased region" description="Basic and acidic residues" evidence="1">
    <location>
        <begin position="171"/>
        <end position="195"/>
    </location>
</feature>
<sequence length="208" mass="23343">MEVQHYLTCLWPGMAELWWRGRLAALPAAIGFALALNAVLITRYIYPEWISGGLVSMAFWIGVLVWGFTVVRSIRELPGIVAPRSISEEPDRFAEAHQAFLKGDYDESEKLLNQVLAIEARDPPALLLLTGLYRHTDRLASAEMLLAEVRRLEVSDRWALEIRAESARLARAVERSKQPEKIDDAAEETTEKENNDPADLTETTAKAA</sequence>
<accession>A0A5C6F9N6</accession>
<protein>
    <recommendedName>
        <fullName evidence="5">Tetratricopeptide repeat protein</fullName>
    </recommendedName>
</protein>
<dbReference type="EMBL" id="SJPX01000001">
    <property type="protein sequence ID" value="TWU58135.1"/>
    <property type="molecule type" value="Genomic_DNA"/>
</dbReference>
<feature type="transmembrane region" description="Helical" evidence="2">
    <location>
        <begin position="52"/>
        <end position="71"/>
    </location>
</feature>
<dbReference type="AlphaFoldDB" id="A0A5C6F9N6"/>
<evidence type="ECO:0000313" key="4">
    <source>
        <dbReference type="Proteomes" id="UP000317977"/>
    </source>
</evidence>
<keyword evidence="2" id="KW-1133">Transmembrane helix</keyword>
<dbReference type="Pfam" id="PF14559">
    <property type="entry name" value="TPR_19"/>
    <property type="match status" value="1"/>
</dbReference>
<dbReference type="Gene3D" id="1.25.40.10">
    <property type="entry name" value="Tetratricopeptide repeat domain"/>
    <property type="match status" value="1"/>
</dbReference>
<feature type="region of interest" description="Disordered" evidence="1">
    <location>
        <begin position="171"/>
        <end position="208"/>
    </location>
</feature>
<evidence type="ECO:0000256" key="1">
    <source>
        <dbReference type="SAM" id="MobiDB-lite"/>
    </source>
</evidence>
<evidence type="ECO:0000313" key="3">
    <source>
        <dbReference type="EMBL" id="TWU58135.1"/>
    </source>
</evidence>
<gene>
    <name evidence="3" type="ORF">Poly59_10440</name>
</gene>
<name>A0A5C6F9N6_9BACT</name>
<dbReference type="RefSeq" id="WP_186776023.1">
    <property type="nucleotide sequence ID" value="NZ_SJPX01000001.1"/>
</dbReference>
<keyword evidence="2" id="KW-0812">Transmembrane</keyword>
<proteinExistence type="predicted"/>
<keyword evidence="2" id="KW-0472">Membrane</keyword>